<gene>
    <name evidence="6" type="primary">degA_1</name>
    <name evidence="6" type="ORF">Csp1_00320</name>
</gene>
<dbReference type="PANTHER" id="PTHR30146:SF148">
    <property type="entry name" value="HTH-TYPE TRANSCRIPTIONAL REPRESSOR PURR-RELATED"/>
    <property type="match status" value="1"/>
</dbReference>
<dbReference type="CDD" id="cd01392">
    <property type="entry name" value="HTH_LacI"/>
    <property type="match status" value="1"/>
</dbReference>
<feature type="domain" description="HTH lacI-type" evidence="5">
    <location>
        <begin position="16"/>
        <end position="72"/>
    </location>
</feature>
<dbReference type="OrthoDB" id="37081at2"/>
<keyword evidence="1" id="KW-0678">Repressor</keyword>
<evidence type="ECO:0000256" key="4">
    <source>
        <dbReference type="ARBA" id="ARBA00023163"/>
    </source>
</evidence>
<evidence type="ECO:0000256" key="3">
    <source>
        <dbReference type="ARBA" id="ARBA00023125"/>
    </source>
</evidence>
<dbReference type="CDD" id="cd06285">
    <property type="entry name" value="PBP1_LacI-like"/>
    <property type="match status" value="1"/>
</dbReference>
<proteinExistence type="predicted"/>
<dbReference type="InterPro" id="IPR010982">
    <property type="entry name" value="Lambda_DNA-bd_dom_sf"/>
</dbReference>
<dbReference type="Pfam" id="PF00356">
    <property type="entry name" value="LacI"/>
    <property type="match status" value="1"/>
</dbReference>
<evidence type="ECO:0000259" key="5">
    <source>
        <dbReference type="PROSITE" id="PS50932"/>
    </source>
</evidence>
<evidence type="ECO:0000313" key="7">
    <source>
        <dbReference type="Proteomes" id="UP000247696"/>
    </source>
</evidence>
<dbReference type="SUPFAM" id="SSF53822">
    <property type="entry name" value="Periplasmic binding protein-like I"/>
    <property type="match status" value="1"/>
</dbReference>
<dbReference type="SUPFAM" id="SSF47413">
    <property type="entry name" value="lambda repressor-like DNA-binding domains"/>
    <property type="match status" value="1"/>
</dbReference>
<organism evidence="6 7">
    <name type="scientific">Corynebacterium provencense</name>
    <dbReference type="NCBI Taxonomy" id="1737425"/>
    <lineage>
        <taxon>Bacteria</taxon>
        <taxon>Bacillati</taxon>
        <taxon>Actinomycetota</taxon>
        <taxon>Actinomycetes</taxon>
        <taxon>Mycobacteriales</taxon>
        <taxon>Corynebacteriaceae</taxon>
        <taxon>Corynebacterium</taxon>
    </lineage>
</organism>
<dbReference type="RefSeq" id="WP_066587304.1">
    <property type="nucleotide sequence ID" value="NZ_CABKVS010000002.1"/>
</dbReference>
<dbReference type="KEGG" id="cpre:Csp1_00320"/>
<keyword evidence="3" id="KW-0238">DNA-binding</keyword>
<evidence type="ECO:0000256" key="2">
    <source>
        <dbReference type="ARBA" id="ARBA00023015"/>
    </source>
</evidence>
<evidence type="ECO:0000313" key="6">
    <source>
        <dbReference type="EMBL" id="AWT24870.1"/>
    </source>
</evidence>
<dbReference type="PANTHER" id="PTHR30146">
    <property type="entry name" value="LACI-RELATED TRANSCRIPTIONAL REPRESSOR"/>
    <property type="match status" value="1"/>
</dbReference>
<keyword evidence="4" id="KW-0804">Transcription</keyword>
<keyword evidence="2" id="KW-0805">Transcription regulation</keyword>
<dbReference type="STRING" id="1737425.GCA_900049755_01815"/>
<dbReference type="Proteomes" id="UP000247696">
    <property type="component" value="Chromosome"/>
</dbReference>
<evidence type="ECO:0000256" key="1">
    <source>
        <dbReference type="ARBA" id="ARBA00022491"/>
    </source>
</evidence>
<dbReference type="InterPro" id="IPR028082">
    <property type="entry name" value="Peripla_BP_I"/>
</dbReference>
<sequence length="347" mass="37178">MTADGAVGSGRHDQPVTLKDVARAAGVHISTVSRVLRQQEPVHGWTDTALRVREVAARLGYRPNSLASGLRTNRSHSIGLLMPRLTDTVIATICESIEDAARYAGYQTLLTAPPDTMNSQMESLDFLLSRQVEGVIATSLHRDDSLFLDRLSRLPIPFITANRHIDPCIPAVVSDDFDGGRKATEYLISLGHTRIGIVAGPRHASTGYDRLQGYRQALESAGIPADESLVIHSEWEVQGGVLGAHALLSLADPPTAIFAVNDTAAIGVMGAAHQRGLSIPRDLSLIGYNDIPIVAQLPIPLTTVRSDLTLMGSTAVHELISAIEGGQLHSVTLPVSLIVRSSTAERH</sequence>
<dbReference type="Gene3D" id="1.10.260.40">
    <property type="entry name" value="lambda repressor-like DNA-binding domains"/>
    <property type="match status" value="1"/>
</dbReference>
<keyword evidence="7" id="KW-1185">Reference proteome</keyword>
<dbReference type="PROSITE" id="PS50932">
    <property type="entry name" value="HTH_LACI_2"/>
    <property type="match status" value="1"/>
</dbReference>
<reference evidence="7" key="1">
    <citation type="submission" date="2017-11" db="EMBL/GenBank/DDBJ databases">
        <title>Otitis media/interna in a cat caused by the recently described species Corynebacterium provencense.</title>
        <authorList>
            <person name="Kittl S."/>
            <person name="Brodard I."/>
            <person name="Rychener L."/>
            <person name="Jores J."/>
            <person name="Roosje P."/>
            <person name="Gobeli Brawand S."/>
        </authorList>
    </citation>
    <scope>NUCLEOTIDE SEQUENCE [LARGE SCALE GENOMIC DNA]</scope>
    <source>
        <strain evidence="7">17KM38</strain>
    </source>
</reference>
<dbReference type="Gene3D" id="3.40.50.2300">
    <property type="match status" value="2"/>
</dbReference>
<dbReference type="EMBL" id="CP024988">
    <property type="protein sequence ID" value="AWT24870.1"/>
    <property type="molecule type" value="Genomic_DNA"/>
</dbReference>
<dbReference type="AlphaFoldDB" id="A0A2Z3YPR6"/>
<dbReference type="SMART" id="SM00354">
    <property type="entry name" value="HTH_LACI"/>
    <property type="match status" value="1"/>
</dbReference>
<dbReference type="GO" id="GO:0003700">
    <property type="term" value="F:DNA-binding transcription factor activity"/>
    <property type="evidence" value="ECO:0007669"/>
    <property type="project" value="TreeGrafter"/>
</dbReference>
<name>A0A2Z3YPR6_9CORY</name>
<dbReference type="GO" id="GO:0000976">
    <property type="term" value="F:transcription cis-regulatory region binding"/>
    <property type="evidence" value="ECO:0007669"/>
    <property type="project" value="TreeGrafter"/>
</dbReference>
<dbReference type="InterPro" id="IPR046335">
    <property type="entry name" value="LacI/GalR-like_sensor"/>
</dbReference>
<dbReference type="InterPro" id="IPR000843">
    <property type="entry name" value="HTH_LacI"/>
</dbReference>
<dbReference type="Pfam" id="PF13377">
    <property type="entry name" value="Peripla_BP_3"/>
    <property type="match status" value="1"/>
</dbReference>
<protein>
    <submittedName>
        <fullName evidence="6">HTH-type transcriptional regulator DegA</fullName>
    </submittedName>
</protein>
<accession>A0A2Z3YPR6</accession>